<evidence type="ECO:0000256" key="1">
    <source>
        <dbReference type="ARBA" id="ARBA00022679"/>
    </source>
</evidence>
<name>A0AAD5V2T0_9APHY</name>
<keyword evidence="1" id="KW-0808">Transferase</keyword>
<dbReference type="Pfam" id="PF00632">
    <property type="entry name" value="HECT"/>
    <property type="match status" value="1"/>
</dbReference>
<dbReference type="InterPro" id="IPR000569">
    <property type="entry name" value="HECT_dom"/>
</dbReference>
<dbReference type="PROSITE" id="PS50237">
    <property type="entry name" value="HECT"/>
    <property type="match status" value="1"/>
</dbReference>
<dbReference type="CDD" id="cd00078">
    <property type="entry name" value="HECTc"/>
    <property type="match status" value="1"/>
</dbReference>
<dbReference type="Gene3D" id="3.30.2410.10">
    <property type="entry name" value="Hect, E3 ligase catalytic domain"/>
    <property type="match status" value="1"/>
</dbReference>
<evidence type="ECO:0000259" key="5">
    <source>
        <dbReference type="PROSITE" id="PS50237"/>
    </source>
</evidence>
<proteinExistence type="predicted"/>
<evidence type="ECO:0000313" key="7">
    <source>
        <dbReference type="Proteomes" id="UP001212997"/>
    </source>
</evidence>
<dbReference type="EMBL" id="JANAWD010000350">
    <property type="protein sequence ID" value="KAJ3480895.1"/>
    <property type="molecule type" value="Genomic_DNA"/>
</dbReference>
<keyword evidence="7" id="KW-1185">Reference proteome</keyword>
<feature type="region of interest" description="Disordered" evidence="4">
    <location>
        <begin position="1"/>
        <end position="94"/>
    </location>
</feature>
<dbReference type="SUPFAM" id="SSF56204">
    <property type="entry name" value="Hect, E3 ligase catalytic domain"/>
    <property type="match status" value="1"/>
</dbReference>
<reference evidence="6" key="1">
    <citation type="submission" date="2022-07" db="EMBL/GenBank/DDBJ databases">
        <title>Genome Sequence of Physisporinus lineatus.</title>
        <authorList>
            <person name="Buettner E."/>
        </authorList>
    </citation>
    <scope>NUCLEOTIDE SEQUENCE</scope>
    <source>
        <strain evidence="6">VT162</strain>
    </source>
</reference>
<dbReference type="GO" id="GO:0043161">
    <property type="term" value="P:proteasome-mediated ubiquitin-dependent protein catabolic process"/>
    <property type="evidence" value="ECO:0007669"/>
    <property type="project" value="TreeGrafter"/>
</dbReference>
<dbReference type="GO" id="GO:0016607">
    <property type="term" value="C:nuclear speck"/>
    <property type="evidence" value="ECO:0007669"/>
    <property type="project" value="TreeGrafter"/>
</dbReference>
<dbReference type="PANTHER" id="PTHR45670:SF1">
    <property type="entry name" value="E3 UBIQUITIN-PROTEIN LIGASE HECTD1"/>
    <property type="match status" value="1"/>
</dbReference>
<sequence length="698" mass="77110">METGEAILGAAPSETVVNDDDPDYEAEFTDDDVDVDAEVIEGDGDPDPSTAERTITVSVGEDGSRVEAQTPDGTRVATPNPARSGAPTPRGAVPKASYAAALKAKPTDWHLEFSMDEHKLPLDLTIYGAIHQHEARKKAGAAIPPSMIWQNVYSVKFKKVPGPAPLPEARGDDLASRSRSPGPMLSSLPEDAPPSKILRLLRVLHRLNAGEAEKVAVLGSRRVLPESSFVNNKLTAKLTRQLEEPMIVASSCLPDWALDLPQHFPFLFPFATRYNFLQSTSFGYARLILKWQSQQGRTQDTSRRDEGVGFLGRLQRQKVRISRKHILESAVKVFELYGSSSSILEVEYFEEVGTGLGPTLEFYSLVSREFARRDLKIWRDADPTLSGVYVHHPHGLFPAPISPEDVANDGGQKRTHILRVIGQFVAKAMLDSRIIDLSLNKVFVKLILGEDVPLTMENLRRVDPGLAESLIKLRNMATTKGQSDKLRRKLGMVDVEDLALDFTIPGYDIELQPGGRNMVVTSDNVEEYIQDVIDAIIGKGAQLQAKAFREGFSKVFPIADLRAFTADELVMLFGNGDEDWSIEALNEAIKADHGFNVESRAIHDLLDIMSEYDATTRRSYLQFITGSPKLPIGGFRGLNPPLTVVRKPHEAPLTADDYLPSVMTCVNYLKLPEYSTKAVMREKLQVAMKEGVGSFHLS</sequence>
<dbReference type="InterPro" id="IPR045322">
    <property type="entry name" value="HECTD1/TRIP12-like"/>
</dbReference>
<feature type="domain" description="HECT" evidence="5">
    <location>
        <begin position="357"/>
        <end position="698"/>
    </location>
</feature>
<organism evidence="6 7">
    <name type="scientific">Meripilus lineatus</name>
    <dbReference type="NCBI Taxonomy" id="2056292"/>
    <lineage>
        <taxon>Eukaryota</taxon>
        <taxon>Fungi</taxon>
        <taxon>Dikarya</taxon>
        <taxon>Basidiomycota</taxon>
        <taxon>Agaricomycotina</taxon>
        <taxon>Agaricomycetes</taxon>
        <taxon>Polyporales</taxon>
        <taxon>Meripilaceae</taxon>
        <taxon>Meripilus</taxon>
    </lineage>
</organism>
<evidence type="ECO:0000256" key="3">
    <source>
        <dbReference type="PROSITE-ProRule" id="PRU00104"/>
    </source>
</evidence>
<dbReference type="PANTHER" id="PTHR45670">
    <property type="entry name" value="E3 UBIQUITIN-PROTEIN LIGASE TRIP12"/>
    <property type="match status" value="1"/>
</dbReference>
<evidence type="ECO:0000313" key="6">
    <source>
        <dbReference type="EMBL" id="KAJ3480895.1"/>
    </source>
</evidence>
<dbReference type="AlphaFoldDB" id="A0AAD5V2T0"/>
<dbReference type="GO" id="GO:0061630">
    <property type="term" value="F:ubiquitin protein ligase activity"/>
    <property type="evidence" value="ECO:0007669"/>
    <property type="project" value="InterPro"/>
</dbReference>
<dbReference type="InterPro" id="IPR035983">
    <property type="entry name" value="Hect_E3_ubiquitin_ligase"/>
</dbReference>
<dbReference type="Gene3D" id="3.90.1750.10">
    <property type="entry name" value="Hect, E3 ligase catalytic domains"/>
    <property type="match status" value="1"/>
</dbReference>
<feature type="region of interest" description="Disordered" evidence="4">
    <location>
        <begin position="164"/>
        <end position="191"/>
    </location>
</feature>
<protein>
    <recommendedName>
        <fullName evidence="5">HECT domain-containing protein</fullName>
    </recommendedName>
</protein>
<dbReference type="Proteomes" id="UP001212997">
    <property type="component" value="Unassembled WGS sequence"/>
</dbReference>
<dbReference type="GO" id="GO:0000209">
    <property type="term" value="P:protein polyubiquitination"/>
    <property type="evidence" value="ECO:0007669"/>
    <property type="project" value="TreeGrafter"/>
</dbReference>
<evidence type="ECO:0000256" key="2">
    <source>
        <dbReference type="ARBA" id="ARBA00022786"/>
    </source>
</evidence>
<feature type="active site" description="Glycyl thioester intermediate" evidence="3">
    <location>
        <position position="665"/>
    </location>
</feature>
<dbReference type="SMART" id="SM00119">
    <property type="entry name" value="HECTc"/>
    <property type="match status" value="1"/>
</dbReference>
<keyword evidence="2 3" id="KW-0833">Ubl conjugation pathway</keyword>
<feature type="compositionally biased region" description="Acidic residues" evidence="4">
    <location>
        <begin position="17"/>
        <end position="46"/>
    </location>
</feature>
<comment type="caution">
    <text evidence="6">The sequence shown here is derived from an EMBL/GenBank/DDBJ whole genome shotgun (WGS) entry which is preliminary data.</text>
</comment>
<gene>
    <name evidence="6" type="ORF">NLI96_g8030</name>
</gene>
<accession>A0AAD5V2T0</accession>
<evidence type="ECO:0000256" key="4">
    <source>
        <dbReference type="SAM" id="MobiDB-lite"/>
    </source>
</evidence>